<protein>
    <submittedName>
        <fullName evidence="2">Uncharacterized protein</fullName>
    </submittedName>
</protein>
<reference evidence="2 3" key="1">
    <citation type="submission" date="2019-03" db="EMBL/GenBank/DDBJ databases">
        <title>Single cell metagenomics reveals metabolic interactions within the superorganism composed of flagellate Streblomastix strix and complex community of Bacteroidetes bacteria on its surface.</title>
        <authorList>
            <person name="Treitli S.C."/>
            <person name="Kolisko M."/>
            <person name="Husnik F."/>
            <person name="Keeling P."/>
            <person name="Hampl V."/>
        </authorList>
    </citation>
    <scope>NUCLEOTIDE SEQUENCE [LARGE SCALE GENOMIC DNA]</scope>
    <source>
        <strain evidence="2">ST1C</strain>
    </source>
</reference>
<dbReference type="InterPro" id="IPR011989">
    <property type="entry name" value="ARM-like"/>
</dbReference>
<feature type="region of interest" description="Disordered" evidence="1">
    <location>
        <begin position="377"/>
        <end position="403"/>
    </location>
</feature>
<gene>
    <name evidence="2" type="ORF">EZS28_017661</name>
</gene>
<evidence type="ECO:0000313" key="3">
    <source>
        <dbReference type="Proteomes" id="UP000324800"/>
    </source>
</evidence>
<comment type="caution">
    <text evidence="2">The sequence shown here is derived from an EMBL/GenBank/DDBJ whole genome shotgun (WGS) entry which is preliminary data.</text>
</comment>
<dbReference type="InterPro" id="IPR016024">
    <property type="entry name" value="ARM-type_fold"/>
</dbReference>
<dbReference type="OrthoDB" id="10255512at2759"/>
<dbReference type="SUPFAM" id="SSF48371">
    <property type="entry name" value="ARM repeat"/>
    <property type="match status" value="2"/>
</dbReference>
<dbReference type="Gene3D" id="1.25.10.10">
    <property type="entry name" value="Leucine-rich Repeat Variant"/>
    <property type="match status" value="1"/>
</dbReference>
<dbReference type="Proteomes" id="UP000324800">
    <property type="component" value="Unassembled WGS sequence"/>
</dbReference>
<sequence length="751" mass="86019">MTEEGTRRPLHSDPIDGLNISFSMSSGLTFGQLVLRLKTDGLPEDEQIAVLQQMIFFASRSDQDLRIAVESEGIEIASSLFIKTPNKRIKQLCIGLIGMIGQLGVEDEQKEDWIDLCIPLSKLLFSSNNELQRRGKNSLMNLIEQNENVVSGLLQIGFLDRSSDALNSIPSQSFSSSSPQTTITSSSSFVMNILTILDQIITIASEKISKSGKIMKTLDQLKRSGETAPIRRKADFLKNMVEKEGQNNETENDNEKSKEKIISLEDRIRSFEEQIHIKDQRERILQQEKIDSDQQIIRLNQQIEAKENENQQIQSRLTSSEERVQTLQQQSTEQELNIRTLQQEKAQHIMKIEEQQIDKNQIEQRAITAEEQIRTLTTQNTQKDQSITSLTKDKKQAEDKASASEVRCKALEQEKVQKDEKIKTLNQEKTQKDLKIDALTKEKTISEQKAVQLEGRIKALEQDRKQLEDKSPATQKENLILMRKMNEISKRMNDHLKSMVNESDLEKLRMIPWIEMCKDLSKPIGIVCGQEGSINLQRQIEICEYLIEMFKDIGINDENRKRCIQCGIAKALLNMFENWKVEEIKEQHSIAFFNLTFTNNNEIKQLLFTLNPFKGLLNLLNHSNNNIQLNGINSIFNIQLRGSETSSKTEIHPYFDSIASIGGIEKIYEFMNRINSTKSCKDLSAITIGYFHKARKIENVEMKNNVIKHLKSIVNDQVGWAKNASRIALRYLAQNSDNKNEIEKDGFVIPT</sequence>
<organism evidence="2 3">
    <name type="scientific">Streblomastix strix</name>
    <dbReference type="NCBI Taxonomy" id="222440"/>
    <lineage>
        <taxon>Eukaryota</taxon>
        <taxon>Metamonada</taxon>
        <taxon>Preaxostyla</taxon>
        <taxon>Oxymonadida</taxon>
        <taxon>Streblomastigidae</taxon>
        <taxon>Streblomastix</taxon>
    </lineage>
</organism>
<evidence type="ECO:0000256" key="1">
    <source>
        <dbReference type="SAM" id="MobiDB-lite"/>
    </source>
</evidence>
<accession>A0A5J4VWW0</accession>
<evidence type="ECO:0000313" key="2">
    <source>
        <dbReference type="EMBL" id="KAA6386813.1"/>
    </source>
</evidence>
<name>A0A5J4VWW0_9EUKA</name>
<dbReference type="AlphaFoldDB" id="A0A5J4VWW0"/>
<feature type="compositionally biased region" description="Polar residues" evidence="1">
    <location>
        <begin position="377"/>
        <end position="390"/>
    </location>
</feature>
<feature type="compositionally biased region" description="Basic and acidic residues" evidence="1">
    <location>
        <begin position="391"/>
        <end position="403"/>
    </location>
</feature>
<dbReference type="EMBL" id="SNRW01004641">
    <property type="protein sequence ID" value="KAA6386813.1"/>
    <property type="molecule type" value="Genomic_DNA"/>
</dbReference>
<proteinExistence type="predicted"/>